<reference evidence="10" key="3">
    <citation type="submission" date="2025-09" db="UniProtKB">
        <authorList>
            <consortium name="Ensembl"/>
        </authorList>
    </citation>
    <scope>IDENTIFICATION</scope>
</reference>
<dbReference type="GO" id="GO:0006508">
    <property type="term" value="P:proteolysis"/>
    <property type="evidence" value="ECO:0007669"/>
    <property type="project" value="UniProtKB-KW"/>
</dbReference>
<reference evidence="10 11" key="1">
    <citation type="journal article" date="2011" name="Nature">
        <title>A high-resolution map of human evolutionary constraint using 29 mammals.</title>
        <authorList>
            <person name="Lindblad-Toh K."/>
            <person name="Garber M."/>
            <person name="Zuk O."/>
            <person name="Lin M.F."/>
            <person name="Parker B.J."/>
            <person name="Washietl S."/>
            <person name="Kheradpour P."/>
            <person name="Ernst J."/>
            <person name="Jordan G."/>
            <person name="Mauceli E."/>
            <person name="Ward L.D."/>
            <person name="Lowe C.B."/>
            <person name="Holloway A.K."/>
            <person name="Clamp M."/>
            <person name="Gnerre S."/>
            <person name="Alfoldi J."/>
            <person name="Beal K."/>
            <person name="Chang J."/>
            <person name="Clawson H."/>
            <person name="Cuff J."/>
            <person name="Di Palma F."/>
            <person name="Fitzgerald S."/>
            <person name="Flicek P."/>
            <person name="Guttman M."/>
            <person name="Hubisz M.J."/>
            <person name="Jaffe D.B."/>
            <person name="Jungreis I."/>
            <person name="Kent W.J."/>
            <person name="Kostka D."/>
            <person name="Lara M."/>
            <person name="Martins A.L."/>
            <person name="Massingham T."/>
            <person name="Moltke I."/>
            <person name="Raney B.J."/>
            <person name="Rasmussen M.D."/>
            <person name="Robinson J."/>
            <person name="Stark A."/>
            <person name="Vilella A.J."/>
            <person name="Wen J."/>
            <person name="Xie X."/>
            <person name="Zody M.C."/>
            <person name="Baldwin J."/>
            <person name="Bloom T."/>
            <person name="Chin C.W."/>
            <person name="Heiman D."/>
            <person name="Nicol R."/>
            <person name="Nusbaum C."/>
            <person name="Young S."/>
            <person name="Wilkinson J."/>
            <person name="Worley K.C."/>
            <person name="Kovar C.L."/>
            <person name="Muzny D.M."/>
            <person name="Gibbs R.A."/>
            <person name="Cree A."/>
            <person name="Dihn H.H."/>
            <person name="Fowler G."/>
            <person name="Jhangiani S."/>
            <person name="Joshi V."/>
            <person name="Lee S."/>
            <person name="Lewis L.R."/>
            <person name="Nazareth L.V."/>
            <person name="Okwuonu G."/>
            <person name="Santibanez J."/>
            <person name="Warren W.C."/>
            <person name="Mardis E.R."/>
            <person name="Weinstock G.M."/>
            <person name="Wilson R.K."/>
            <person name="Delehaunty K."/>
            <person name="Dooling D."/>
            <person name="Fronik C."/>
            <person name="Fulton L."/>
            <person name="Fulton B."/>
            <person name="Graves T."/>
            <person name="Minx P."/>
            <person name="Sodergren E."/>
            <person name="Birney E."/>
            <person name="Margulies E.H."/>
            <person name="Herrero J."/>
            <person name="Green E.D."/>
            <person name="Haussler D."/>
            <person name="Siepel A."/>
            <person name="Goldman N."/>
            <person name="Pollard K.S."/>
            <person name="Pedersen J.S."/>
            <person name="Lander E.S."/>
            <person name="Kellis M."/>
        </authorList>
    </citation>
    <scope>NUCLEOTIDE SEQUENCE [LARGE SCALE GENOMIC DNA]</scope>
</reference>
<dbReference type="eggNOG" id="KOG1868">
    <property type="taxonomic scope" value="Eukaryota"/>
</dbReference>
<dbReference type="InterPro" id="IPR050164">
    <property type="entry name" value="Peptidase_C19"/>
</dbReference>
<dbReference type="GO" id="GO:0000082">
    <property type="term" value="P:G1/S transition of mitotic cell cycle"/>
    <property type="evidence" value="ECO:0007669"/>
    <property type="project" value="TreeGrafter"/>
</dbReference>
<dbReference type="PANTHER" id="PTHR24006">
    <property type="entry name" value="UBIQUITIN CARBOXYL-TERMINAL HYDROLASE"/>
    <property type="match status" value="1"/>
</dbReference>
<protein>
    <recommendedName>
        <fullName evidence="7">Ubiquitin carboxyl-terminal hydrolase</fullName>
        <ecNumber evidence="7">3.4.19.12</ecNumber>
    </recommendedName>
</protein>
<evidence type="ECO:0000313" key="11">
    <source>
        <dbReference type="Proteomes" id="UP000001074"/>
    </source>
</evidence>
<dbReference type="GeneID" id="102424970"/>
<dbReference type="Pfam" id="PF16674">
    <property type="entry name" value="UCH_N"/>
    <property type="match status" value="1"/>
</dbReference>
<dbReference type="GO" id="GO:0005829">
    <property type="term" value="C:cytosol"/>
    <property type="evidence" value="ECO:0007669"/>
    <property type="project" value="TreeGrafter"/>
</dbReference>
<keyword evidence="11" id="KW-1185">Reference proteome</keyword>
<evidence type="ECO:0000256" key="6">
    <source>
        <dbReference type="ARBA" id="ARBA00022807"/>
    </source>
</evidence>
<dbReference type="InParanoid" id="G1QC78"/>
<evidence type="ECO:0000256" key="7">
    <source>
        <dbReference type="RuleBase" id="RU366025"/>
    </source>
</evidence>
<dbReference type="Proteomes" id="UP000001074">
    <property type="component" value="Unassembled WGS sequence"/>
</dbReference>
<dbReference type="Gene3D" id="2.30.29.180">
    <property type="entry name" value="Ubiquitin carboxyl-terminal hydrolase 26/29/37, pleckstrin homology-like domain"/>
    <property type="match status" value="1"/>
</dbReference>
<reference evidence="10" key="2">
    <citation type="submission" date="2025-08" db="UniProtKB">
        <authorList>
            <consortium name="Ensembl"/>
        </authorList>
    </citation>
    <scope>IDENTIFICATION</scope>
</reference>
<dbReference type="Pfam" id="PF00443">
    <property type="entry name" value="UCH"/>
    <property type="match status" value="1"/>
</dbReference>
<dbReference type="RefSeq" id="XP_006082382.1">
    <property type="nucleotide sequence ID" value="XM_006082320.1"/>
</dbReference>
<dbReference type="HOGENOM" id="CLU_012557_0_0_1"/>
<proteinExistence type="inferred from homology"/>
<dbReference type="GO" id="GO:0005634">
    <property type="term" value="C:nucleus"/>
    <property type="evidence" value="ECO:0007669"/>
    <property type="project" value="TreeGrafter"/>
</dbReference>
<dbReference type="CDD" id="cd02257">
    <property type="entry name" value="Peptidase_C19"/>
    <property type="match status" value="2"/>
</dbReference>
<name>G1QC78_MYOLU</name>
<dbReference type="EMBL" id="AAPE02002217">
    <property type="status" value="NOT_ANNOTATED_CDS"/>
    <property type="molecule type" value="Genomic_DNA"/>
</dbReference>
<dbReference type="InterPro" id="IPR038765">
    <property type="entry name" value="Papain-like_cys_pep_sf"/>
</dbReference>
<comment type="similarity">
    <text evidence="2 7">Belongs to the peptidase C19 family.</text>
</comment>
<evidence type="ECO:0000256" key="4">
    <source>
        <dbReference type="ARBA" id="ARBA00022786"/>
    </source>
</evidence>
<dbReference type="InterPro" id="IPR032069">
    <property type="entry name" value="USP37-like_PH"/>
</dbReference>
<comment type="catalytic activity">
    <reaction evidence="1 7">
        <text>Thiol-dependent hydrolysis of ester, thioester, amide, peptide and isopeptide bonds formed by the C-terminal Gly of ubiquitin (a 76-residue protein attached to proteins as an intracellular targeting signal).</text>
        <dbReference type="EC" id="3.4.19.12"/>
    </reaction>
</comment>
<dbReference type="EC" id="3.4.19.12" evidence="7"/>
<dbReference type="PROSITE" id="PS00972">
    <property type="entry name" value="USP_1"/>
    <property type="match status" value="1"/>
</dbReference>
<dbReference type="FunCoup" id="G1QC78">
    <property type="interactions" value="3"/>
</dbReference>
<accession>G1QC78</accession>
<dbReference type="CDD" id="cd13312">
    <property type="entry name" value="PH_USP37_like"/>
    <property type="match status" value="1"/>
</dbReference>
<sequence>MAAIIAHGFVQIWNMDTGMSKLKEAFIETVERKKKARLVIRFSTGEYTTFQLGNNIKNIVFRSYGENQNYLHLTFQNTSFLFIRKLSSRDAKNLTMFLDRVHQNNLQSPFRTDMGGSVFSRTKTQKKINKTLFDKIYQKLVSGFFELREGSGTPDLQKLLLDTSKLSLLTFNELLKEGSRKRKRMASSDSDICGKSQEENKSVRNKKSKTNPLKYVTDDEKEEMWLKELKESKKLDYLFETNPTGNPYLDGTYFLQTLAEKIYMILLLKSLCSEDDPEWEKLKMTFDFYPEKLCQGLPNLGNTCYMNAVLQSLFSIPPFAYDLLYQGSPWSEIPLDALSLCLSHLLVLKDIYSVKTKERLLINIKNAISTVAEMFSDNTQNDAHEFLGHCLDQMKGNMEKLNTIWKTKIESEEENSPQQFFADNDVTKRLVCPVTTNFEVELLHSITCKACGQVVLKTEVNNYLSINLPQGKKTHPLSIQSTFDLFFGAEELEYKCGKCNHKTSVSMHKFSRLPRVLIIHLKRYSFNKFWSLRKDDQEVIISKYLKVSSHCTESTKPPFPLNKNVHIRDFHLLKFFHNINFEILKSLTPSTKLTSKSKDCLAPHIESDKESEPQKDQIFGLSKEQKQNNLGKHSKLTTAESLLVNSGYGTAIEKELLVPGLMRNLENTNLSVVHEDEGKPTSGPDTSAEVHLQEVPRNPKRKKYEKSSMFAAVDSVTETTEDFSEDEKNKISEEFSNVPGQTPQCEKLKIYEEALWQALLQSLPKTDAQCHTDNLTRPTELSLQEANENSHGASSSNKNLGHKDFLAKKMTEAKAKKPNPKIRDHYAYRLIGVISHLGNTLHSGHYISDAYDFERKVWFNYNDMQVSSIQEDLMQEARLRTGYIFFYMHNKIFEELLGREENSQPHSTKAGENHQKE</sequence>
<dbReference type="SUPFAM" id="SSF54001">
    <property type="entry name" value="Cysteine proteinases"/>
    <property type="match status" value="1"/>
</dbReference>
<evidence type="ECO:0000259" key="9">
    <source>
        <dbReference type="PROSITE" id="PS50235"/>
    </source>
</evidence>
<keyword evidence="3 7" id="KW-0645">Protease</keyword>
<keyword evidence="5 7" id="KW-0378">Hydrolase</keyword>
<evidence type="ECO:0000313" key="10">
    <source>
        <dbReference type="Ensembl" id="ENSMLUP00000021311.1"/>
    </source>
</evidence>
<dbReference type="GO" id="GO:0016579">
    <property type="term" value="P:protein deubiquitination"/>
    <property type="evidence" value="ECO:0007669"/>
    <property type="project" value="InterPro"/>
</dbReference>
<dbReference type="STRING" id="59463.ENSMLUP00000021311"/>
<dbReference type="InterPro" id="IPR001394">
    <property type="entry name" value="Peptidase_C19_UCH"/>
</dbReference>
<dbReference type="GO" id="GO:0004843">
    <property type="term" value="F:cysteine-type deubiquitinase activity"/>
    <property type="evidence" value="ECO:0007669"/>
    <property type="project" value="UniProtKB-UniRule"/>
</dbReference>
<comment type="function">
    <text evidence="7">Deubiquitinating enzyme that removes conjugated ubiquitin from specific proteins to regulate different cellular processes.</text>
</comment>
<feature type="domain" description="USP" evidence="9">
    <location>
        <begin position="295"/>
        <end position="890"/>
    </location>
</feature>
<dbReference type="OMA" id="NHLHLTF"/>
<dbReference type="GeneTree" id="ENSGT00940000161929"/>
<dbReference type="KEGG" id="mlf:102424970"/>
<dbReference type="InterPro" id="IPR018200">
    <property type="entry name" value="USP_CS"/>
</dbReference>
<dbReference type="AlphaFoldDB" id="G1QC78"/>
<organism evidence="10 11">
    <name type="scientific">Myotis lucifugus</name>
    <name type="common">Little brown bat</name>
    <dbReference type="NCBI Taxonomy" id="59463"/>
    <lineage>
        <taxon>Eukaryota</taxon>
        <taxon>Metazoa</taxon>
        <taxon>Chordata</taxon>
        <taxon>Craniata</taxon>
        <taxon>Vertebrata</taxon>
        <taxon>Euteleostomi</taxon>
        <taxon>Mammalia</taxon>
        <taxon>Eutheria</taxon>
        <taxon>Laurasiatheria</taxon>
        <taxon>Chiroptera</taxon>
        <taxon>Yangochiroptera</taxon>
        <taxon>Vespertilionidae</taxon>
        <taxon>Myotis</taxon>
    </lineage>
</organism>
<evidence type="ECO:0000256" key="3">
    <source>
        <dbReference type="ARBA" id="ARBA00022670"/>
    </source>
</evidence>
<feature type="region of interest" description="Disordered" evidence="8">
    <location>
        <begin position="182"/>
        <end position="211"/>
    </location>
</feature>
<dbReference type="OrthoDB" id="289038at2759"/>
<dbReference type="CTD" id="83844"/>
<dbReference type="PROSITE" id="PS50235">
    <property type="entry name" value="USP_3"/>
    <property type="match status" value="1"/>
</dbReference>
<dbReference type="FunFam" id="2.30.29.180:FF:000001">
    <property type="entry name" value="Ubiquitin carboxyl-terminal hydrolase 37"/>
    <property type="match status" value="1"/>
</dbReference>
<dbReference type="InterPro" id="IPR038093">
    <property type="entry name" value="USP37-like_PH_sf"/>
</dbReference>
<keyword evidence="6 7" id="KW-0788">Thiol protease</keyword>
<evidence type="ECO:0000256" key="1">
    <source>
        <dbReference type="ARBA" id="ARBA00000707"/>
    </source>
</evidence>
<dbReference type="PROSITE" id="PS00973">
    <property type="entry name" value="USP_2"/>
    <property type="match status" value="1"/>
</dbReference>
<dbReference type="Gene3D" id="3.90.70.10">
    <property type="entry name" value="Cysteine proteinases"/>
    <property type="match status" value="2"/>
</dbReference>
<dbReference type="InterPro" id="IPR028889">
    <property type="entry name" value="USP"/>
</dbReference>
<dbReference type="PANTHER" id="PTHR24006:SF911">
    <property type="entry name" value="UBIQUITIN CARBOXYL-TERMINAL HYDROLASE 26"/>
    <property type="match status" value="1"/>
</dbReference>
<gene>
    <name evidence="10" type="primary">USP26</name>
</gene>
<keyword evidence="4 7" id="KW-0833">Ubl conjugation pathway</keyword>
<evidence type="ECO:0000256" key="2">
    <source>
        <dbReference type="ARBA" id="ARBA00009085"/>
    </source>
</evidence>
<dbReference type="Ensembl" id="ENSMLUT00000001635.2">
    <property type="protein sequence ID" value="ENSMLUP00000021311.1"/>
    <property type="gene ID" value="ENSMLUG00000001633.2"/>
</dbReference>
<evidence type="ECO:0000256" key="8">
    <source>
        <dbReference type="SAM" id="MobiDB-lite"/>
    </source>
</evidence>
<evidence type="ECO:0000256" key="5">
    <source>
        <dbReference type="ARBA" id="ARBA00022801"/>
    </source>
</evidence>